<dbReference type="EMBL" id="SZPX01000008">
    <property type="protein sequence ID" value="TKI68422.1"/>
    <property type="molecule type" value="Genomic_DNA"/>
</dbReference>
<dbReference type="InterPro" id="IPR036188">
    <property type="entry name" value="FAD/NAD-bd_sf"/>
</dbReference>
<dbReference type="Pfam" id="PF07992">
    <property type="entry name" value="Pyr_redox_2"/>
    <property type="match status" value="1"/>
</dbReference>
<evidence type="ECO:0000256" key="5">
    <source>
        <dbReference type="ARBA" id="ARBA00023002"/>
    </source>
</evidence>
<keyword evidence="5" id="KW-0560">Oxidoreductase</keyword>
<accession>A0A4U2Z4T4</accession>
<dbReference type="Gene3D" id="3.50.50.100">
    <property type="match status" value="1"/>
</dbReference>
<dbReference type="InterPro" id="IPR051169">
    <property type="entry name" value="NADH-Q_oxidoreductase"/>
</dbReference>
<dbReference type="SUPFAM" id="SSF51905">
    <property type="entry name" value="FAD/NAD(P)-binding domain"/>
    <property type="match status" value="1"/>
</dbReference>
<dbReference type="PRINTS" id="PR00411">
    <property type="entry name" value="PNDRDTASEI"/>
</dbReference>
<evidence type="ECO:0000256" key="2">
    <source>
        <dbReference type="ARBA" id="ARBA00005272"/>
    </source>
</evidence>
<dbReference type="RefSeq" id="WP_137015030.1">
    <property type="nucleotide sequence ID" value="NZ_SZPX01000008.1"/>
</dbReference>
<evidence type="ECO:0000256" key="4">
    <source>
        <dbReference type="ARBA" id="ARBA00022827"/>
    </source>
</evidence>
<dbReference type="AlphaFoldDB" id="A0A4U2Z4T4"/>
<dbReference type="PANTHER" id="PTHR42913:SF3">
    <property type="entry name" value="64 KDA MITOCHONDRIAL NADH DEHYDROGENASE (EUROFUNG)"/>
    <property type="match status" value="1"/>
</dbReference>
<comment type="caution">
    <text evidence="7">The sequence shown here is derived from an EMBL/GenBank/DDBJ whole genome shotgun (WGS) entry which is preliminary data.</text>
</comment>
<protein>
    <submittedName>
        <fullName evidence="7">Pyridine nucleotide-disulfide oxidoreductase</fullName>
    </submittedName>
</protein>
<sequence length="398" mass="44882">MNKNKIIVIGGGYGGLRTVERLAKNPQNEILLLDKNPYHFAQTDVYDLIANENDFAQVTVDLFTFCSGFESNVTFVKQEVKNIDFKNRKVITSVQRYGYDYLVIAVGARTKFRADVTGLREYAYGVKALHRAMYFKQKFEMSLFKRVEESGTSCKPINIIVAGGGLSGVEIAAQMASFSKDFYRKNNFICRKLNIVLINSGKHILQGLDEELIQKSDQRLKKLDVVIKNERKVVEITKERAKLSGGEELPMDFMIFAGGIEPNGLVHELLIDKNEMGYIATNSYLQTQSHDNVFAIGDCTTIYNDGKIVAPTADTAEQMADICAKNINSLIEKKPLRAHKIKSRGILIALGRGYAAAKIFGFGFSGYFAYIMKKIVERVYEKRLEMRSRKGCKKIFCD</sequence>
<dbReference type="Proteomes" id="UP000309561">
    <property type="component" value="Unassembled WGS sequence"/>
</dbReference>
<dbReference type="PANTHER" id="PTHR42913">
    <property type="entry name" value="APOPTOSIS-INDUCING FACTOR 1"/>
    <property type="match status" value="1"/>
</dbReference>
<evidence type="ECO:0000259" key="6">
    <source>
        <dbReference type="Pfam" id="PF07992"/>
    </source>
</evidence>
<gene>
    <name evidence="7" type="ORF">FCU45_10440</name>
</gene>
<keyword evidence="4" id="KW-0274">FAD</keyword>
<reference evidence="7 8" key="1">
    <citation type="submission" date="2019-04" db="EMBL/GenBank/DDBJ databases">
        <title>Sulfurimonas crateris sp. nov. a facultative anaerobic sulfur-oxidizing chemolithautotrophic bacterium isolated from a terrestrial mud vulcano.</title>
        <authorList>
            <person name="Ratnikova N.M."/>
            <person name="Slobodkin A.I."/>
            <person name="Merkel A.Y."/>
            <person name="Novikov A."/>
            <person name="Bonch-Osmolovskaya E.A."/>
            <person name="Slobodkina G.B."/>
        </authorList>
    </citation>
    <scope>NUCLEOTIDE SEQUENCE [LARGE SCALE GENOMIC DNA]</scope>
    <source>
        <strain evidence="7 8">SN118</strain>
    </source>
</reference>
<comment type="cofactor">
    <cofactor evidence="1">
        <name>FAD</name>
        <dbReference type="ChEBI" id="CHEBI:57692"/>
    </cofactor>
</comment>
<dbReference type="InterPro" id="IPR023753">
    <property type="entry name" value="FAD/NAD-binding_dom"/>
</dbReference>
<dbReference type="GO" id="GO:0019646">
    <property type="term" value="P:aerobic electron transport chain"/>
    <property type="evidence" value="ECO:0007669"/>
    <property type="project" value="TreeGrafter"/>
</dbReference>
<keyword evidence="3" id="KW-0285">Flavoprotein</keyword>
<dbReference type="PRINTS" id="PR00368">
    <property type="entry name" value="FADPNR"/>
</dbReference>
<feature type="domain" description="FAD/NAD(P)-binding" evidence="6">
    <location>
        <begin position="5"/>
        <end position="318"/>
    </location>
</feature>
<name>A0A4U2Z4T4_9BACT</name>
<keyword evidence="8" id="KW-1185">Reference proteome</keyword>
<evidence type="ECO:0000256" key="3">
    <source>
        <dbReference type="ARBA" id="ARBA00022630"/>
    </source>
</evidence>
<dbReference type="GO" id="GO:0003955">
    <property type="term" value="F:NAD(P)H dehydrogenase (quinone) activity"/>
    <property type="evidence" value="ECO:0007669"/>
    <property type="project" value="TreeGrafter"/>
</dbReference>
<dbReference type="OrthoDB" id="9781621at2"/>
<evidence type="ECO:0000313" key="8">
    <source>
        <dbReference type="Proteomes" id="UP000309561"/>
    </source>
</evidence>
<comment type="similarity">
    <text evidence="2">Belongs to the NADH dehydrogenase family.</text>
</comment>
<organism evidence="7 8">
    <name type="scientific">Sulfurimonas crateris</name>
    <dbReference type="NCBI Taxonomy" id="2574727"/>
    <lineage>
        <taxon>Bacteria</taxon>
        <taxon>Pseudomonadati</taxon>
        <taxon>Campylobacterota</taxon>
        <taxon>Epsilonproteobacteria</taxon>
        <taxon>Campylobacterales</taxon>
        <taxon>Sulfurimonadaceae</taxon>
        <taxon>Sulfurimonas</taxon>
    </lineage>
</organism>
<evidence type="ECO:0000313" key="7">
    <source>
        <dbReference type="EMBL" id="TKI68422.1"/>
    </source>
</evidence>
<evidence type="ECO:0000256" key="1">
    <source>
        <dbReference type="ARBA" id="ARBA00001974"/>
    </source>
</evidence>
<proteinExistence type="inferred from homology"/>